<dbReference type="PANTHER" id="PTHR44688:SF16">
    <property type="entry name" value="DNA-BINDING TRANSCRIPTIONAL ACTIVATOR DEVR_DOSR"/>
    <property type="match status" value="1"/>
</dbReference>
<dbReference type="Gene3D" id="1.10.10.10">
    <property type="entry name" value="Winged helix-like DNA-binding domain superfamily/Winged helix DNA-binding domain"/>
    <property type="match status" value="1"/>
</dbReference>
<evidence type="ECO:0000256" key="5">
    <source>
        <dbReference type="SAM" id="Phobius"/>
    </source>
</evidence>
<evidence type="ECO:0000259" key="6">
    <source>
        <dbReference type="PROSITE" id="PS50043"/>
    </source>
</evidence>
<dbReference type="SMART" id="SM00421">
    <property type="entry name" value="HTH_LUXR"/>
    <property type="match status" value="1"/>
</dbReference>
<evidence type="ECO:0000256" key="1">
    <source>
        <dbReference type="ARBA" id="ARBA00023015"/>
    </source>
</evidence>
<dbReference type="OrthoDB" id="7501479at2"/>
<name>A0A371B224_9SPHN</name>
<keyword evidence="8" id="KW-1185">Reference proteome</keyword>
<dbReference type="Pfam" id="PF00196">
    <property type="entry name" value="GerE"/>
    <property type="match status" value="1"/>
</dbReference>
<keyword evidence="5" id="KW-0812">Transmembrane</keyword>
<feature type="transmembrane region" description="Helical" evidence="5">
    <location>
        <begin position="126"/>
        <end position="148"/>
    </location>
</feature>
<sequence>MDEQKIERLTDRQKDCLRLVAQGFTSKEIGRLLDLSPSTVDNHVTMAVQLLGAPSRGAAARALASAEVGQYLPSQSPELADSGDSAMNPSKAEGKVQANFGQRLLVLPPVGGKKNDLDGTSRTLRILQVAVLATASAIALTILISGFFRTLG</sequence>
<evidence type="ECO:0000256" key="4">
    <source>
        <dbReference type="SAM" id="MobiDB-lite"/>
    </source>
</evidence>
<evidence type="ECO:0000256" key="2">
    <source>
        <dbReference type="ARBA" id="ARBA00023125"/>
    </source>
</evidence>
<protein>
    <submittedName>
        <fullName evidence="7">LuxR family transcriptional regulator</fullName>
    </submittedName>
</protein>
<dbReference type="EMBL" id="QRGP01000003">
    <property type="protein sequence ID" value="RDV01608.1"/>
    <property type="molecule type" value="Genomic_DNA"/>
</dbReference>
<dbReference type="CDD" id="cd06170">
    <property type="entry name" value="LuxR_C_like"/>
    <property type="match status" value="1"/>
</dbReference>
<proteinExistence type="predicted"/>
<keyword evidence="3" id="KW-0804">Transcription</keyword>
<keyword evidence="1" id="KW-0805">Transcription regulation</keyword>
<gene>
    <name evidence="7" type="ORF">DXH95_15085</name>
</gene>
<dbReference type="GO" id="GO:0006355">
    <property type="term" value="P:regulation of DNA-templated transcription"/>
    <property type="evidence" value="ECO:0007669"/>
    <property type="project" value="InterPro"/>
</dbReference>
<dbReference type="GO" id="GO:0003677">
    <property type="term" value="F:DNA binding"/>
    <property type="evidence" value="ECO:0007669"/>
    <property type="project" value="UniProtKB-KW"/>
</dbReference>
<dbReference type="Proteomes" id="UP000263833">
    <property type="component" value="Unassembled WGS sequence"/>
</dbReference>
<dbReference type="RefSeq" id="WP_115550389.1">
    <property type="nucleotide sequence ID" value="NZ_QRGP01000003.1"/>
</dbReference>
<accession>A0A371B224</accession>
<dbReference type="InterPro" id="IPR036388">
    <property type="entry name" value="WH-like_DNA-bd_sf"/>
</dbReference>
<dbReference type="InterPro" id="IPR016032">
    <property type="entry name" value="Sig_transdc_resp-reg_C-effctor"/>
</dbReference>
<dbReference type="AlphaFoldDB" id="A0A371B224"/>
<reference evidence="8" key="1">
    <citation type="submission" date="2018-08" db="EMBL/GenBank/DDBJ databases">
        <authorList>
            <person name="Kim S.-J."/>
            <person name="Jung G.-Y."/>
        </authorList>
    </citation>
    <scope>NUCLEOTIDE SEQUENCE [LARGE SCALE GENOMIC DNA]</scope>
    <source>
        <strain evidence="8">GY_G</strain>
    </source>
</reference>
<evidence type="ECO:0000313" key="8">
    <source>
        <dbReference type="Proteomes" id="UP000263833"/>
    </source>
</evidence>
<dbReference type="PANTHER" id="PTHR44688">
    <property type="entry name" value="DNA-BINDING TRANSCRIPTIONAL ACTIVATOR DEVR_DOSR"/>
    <property type="match status" value="1"/>
</dbReference>
<keyword evidence="2" id="KW-0238">DNA-binding</keyword>
<dbReference type="PROSITE" id="PS50043">
    <property type="entry name" value="HTH_LUXR_2"/>
    <property type="match status" value="1"/>
</dbReference>
<dbReference type="PRINTS" id="PR00038">
    <property type="entry name" value="HTHLUXR"/>
</dbReference>
<dbReference type="SUPFAM" id="SSF46894">
    <property type="entry name" value="C-terminal effector domain of the bipartite response regulators"/>
    <property type="match status" value="1"/>
</dbReference>
<feature type="region of interest" description="Disordered" evidence="4">
    <location>
        <begin position="74"/>
        <end position="93"/>
    </location>
</feature>
<keyword evidence="5" id="KW-0472">Membrane</keyword>
<dbReference type="InterPro" id="IPR000792">
    <property type="entry name" value="Tscrpt_reg_LuxR_C"/>
</dbReference>
<feature type="domain" description="HTH luxR-type" evidence="6">
    <location>
        <begin position="2"/>
        <end position="67"/>
    </location>
</feature>
<organism evidence="7 8">
    <name type="scientific">Sphingorhabdus pulchriflava</name>
    <dbReference type="NCBI Taxonomy" id="2292257"/>
    <lineage>
        <taxon>Bacteria</taxon>
        <taxon>Pseudomonadati</taxon>
        <taxon>Pseudomonadota</taxon>
        <taxon>Alphaproteobacteria</taxon>
        <taxon>Sphingomonadales</taxon>
        <taxon>Sphingomonadaceae</taxon>
        <taxon>Sphingorhabdus</taxon>
    </lineage>
</organism>
<comment type="caution">
    <text evidence="7">The sequence shown here is derived from an EMBL/GenBank/DDBJ whole genome shotgun (WGS) entry which is preliminary data.</text>
</comment>
<evidence type="ECO:0000313" key="7">
    <source>
        <dbReference type="EMBL" id="RDV01608.1"/>
    </source>
</evidence>
<evidence type="ECO:0000256" key="3">
    <source>
        <dbReference type="ARBA" id="ARBA00023163"/>
    </source>
</evidence>
<keyword evidence="5" id="KW-1133">Transmembrane helix</keyword>